<gene>
    <name evidence="4" type="ORF">R5R35_001031</name>
</gene>
<dbReference type="PANTHER" id="PTHR23248:SF9">
    <property type="entry name" value="PHOSPHOLIPID SCRAMBLASE"/>
    <property type="match status" value="1"/>
</dbReference>
<evidence type="ECO:0000313" key="4">
    <source>
        <dbReference type="EMBL" id="KAK7792438.1"/>
    </source>
</evidence>
<sequence length="257" mass="28951">MYPSPSNVDVLPATAPPEPMAPASVPSGLESLYNVNHLSVEQSLSCCGVFTTYETRKEYSIKNIKGQILYGAKETTDCLTRQCWRSARPARFKIVDHTKKEVVHMRRPLSCSSCWIPCCLQSIEVSMPKGETLGSVRQRWSPIRPLFHVINEYGKTVLKISGPCYIQCCSFCNCEVHYKILAVDGSKIGRITKLWSGVFRELFSDSNNYDIKFPPDLDVKIKAVLLAACFLIDLMYFSGRTRIPLKLQTQLNAICLI</sequence>
<dbReference type="AlphaFoldDB" id="A0AAN9VJC3"/>
<evidence type="ECO:0000313" key="5">
    <source>
        <dbReference type="Proteomes" id="UP001378592"/>
    </source>
</evidence>
<comment type="function">
    <text evidence="2">May mediate accelerated ATP-independent bidirectional transbilayer migration of phospholipids upon binding calcium ions that results in a loss of phospholipid asymmetry in the plasma membrane.</text>
</comment>
<keyword evidence="2" id="KW-0449">Lipoprotein</keyword>
<dbReference type="PANTHER" id="PTHR23248">
    <property type="entry name" value="PHOSPHOLIPID SCRAMBLASE-RELATED"/>
    <property type="match status" value="1"/>
</dbReference>
<dbReference type="EMBL" id="JAZDUA010000448">
    <property type="protein sequence ID" value="KAK7792438.1"/>
    <property type="molecule type" value="Genomic_DNA"/>
</dbReference>
<protein>
    <recommendedName>
        <fullName evidence="2">Phospholipid scramblase</fullName>
    </recommendedName>
</protein>
<comment type="cofactor">
    <cofactor evidence="2">
        <name>Ca(2+)</name>
        <dbReference type="ChEBI" id="CHEBI:29108"/>
    </cofactor>
</comment>
<proteinExistence type="inferred from homology"/>
<name>A0AAN9VJC3_9ORTH</name>
<keyword evidence="5" id="KW-1185">Reference proteome</keyword>
<organism evidence="4 5">
    <name type="scientific">Gryllus longicercus</name>
    <dbReference type="NCBI Taxonomy" id="2509291"/>
    <lineage>
        <taxon>Eukaryota</taxon>
        <taxon>Metazoa</taxon>
        <taxon>Ecdysozoa</taxon>
        <taxon>Arthropoda</taxon>
        <taxon>Hexapoda</taxon>
        <taxon>Insecta</taxon>
        <taxon>Pterygota</taxon>
        <taxon>Neoptera</taxon>
        <taxon>Polyneoptera</taxon>
        <taxon>Orthoptera</taxon>
        <taxon>Ensifera</taxon>
        <taxon>Gryllidea</taxon>
        <taxon>Grylloidea</taxon>
        <taxon>Gryllidae</taxon>
        <taxon>Gryllinae</taxon>
        <taxon>Gryllus</taxon>
    </lineage>
</organism>
<keyword evidence="2" id="KW-0564">Palmitate</keyword>
<comment type="similarity">
    <text evidence="1 2">Belongs to the phospholipid scramblase family.</text>
</comment>
<comment type="caution">
    <text evidence="4">The sequence shown here is derived from an EMBL/GenBank/DDBJ whole genome shotgun (WGS) entry which is preliminary data.</text>
</comment>
<dbReference type="GO" id="GO:0005886">
    <property type="term" value="C:plasma membrane"/>
    <property type="evidence" value="ECO:0007669"/>
    <property type="project" value="TreeGrafter"/>
</dbReference>
<dbReference type="GO" id="GO:0017128">
    <property type="term" value="F:phospholipid scramblase activity"/>
    <property type="evidence" value="ECO:0007669"/>
    <property type="project" value="InterPro"/>
</dbReference>
<reference evidence="4 5" key="1">
    <citation type="submission" date="2024-03" db="EMBL/GenBank/DDBJ databases">
        <title>The genome assembly and annotation of the cricket Gryllus longicercus Weissman &amp; Gray.</title>
        <authorList>
            <person name="Szrajer S."/>
            <person name="Gray D."/>
            <person name="Ylla G."/>
        </authorList>
    </citation>
    <scope>NUCLEOTIDE SEQUENCE [LARGE SCALE GENOMIC DNA]</scope>
    <source>
        <strain evidence="4">DAG 2021-001</strain>
        <tissue evidence="4">Whole body minus gut</tissue>
    </source>
</reference>
<evidence type="ECO:0000256" key="3">
    <source>
        <dbReference type="SAM" id="MobiDB-lite"/>
    </source>
</evidence>
<evidence type="ECO:0000256" key="1">
    <source>
        <dbReference type="ARBA" id="ARBA00005350"/>
    </source>
</evidence>
<accession>A0AAN9VJC3</accession>
<keyword evidence="2" id="KW-0106">Calcium</keyword>
<dbReference type="Proteomes" id="UP001378592">
    <property type="component" value="Unassembled WGS sequence"/>
</dbReference>
<dbReference type="Pfam" id="PF03803">
    <property type="entry name" value="Scramblase"/>
    <property type="match status" value="1"/>
</dbReference>
<evidence type="ECO:0000256" key="2">
    <source>
        <dbReference type="RuleBase" id="RU363116"/>
    </source>
</evidence>
<dbReference type="InterPro" id="IPR005552">
    <property type="entry name" value="Scramblase"/>
</dbReference>
<feature type="region of interest" description="Disordered" evidence="3">
    <location>
        <begin position="1"/>
        <end position="22"/>
    </location>
</feature>